<protein>
    <submittedName>
        <fullName evidence="1">Uncharacterized protein</fullName>
    </submittedName>
</protein>
<dbReference type="AlphaFoldDB" id="A0A1Q8VKQ8"/>
<evidence type="ECO:0000313" key="1">
    <source>
        <dbReference type="EMBL" id="OLO48686.1"/>
    </source>
</evidence>
<organism evidence="1 2">
    <name type="scientific">Actinomyces oris</name>
    <dbReference type="NCBI Taxonomy" id="544580"/>
    <lineage>
        <taxon>Bacteria</taxon>
        <taxon>Bacillati</taxon>
        <taxon>Actinomycetota</taxon>
        <taxon>Actinomycetes</taxon>
        <taxon>Actinomycetales</taxon>
        <taxon>Actinomycetaceae</taxon>
        <taxon>Actinomyces</taxon>
    </lineage>
</organism>
<accession>A0A1Q8VKQ8</accession>
<dbReference type="Proteomes" id="UP000186471">
    <property type="component" value="Unassembled WGS sequence"/>
</dbReference>
<sequence length="387" mass="41845">MAFDSDQEFWIVSRQNTFVTGTLGGTVLRAGGRQFNIPADSVTEQEIRDALRVLAVPRHSADEDMCGLSPRAVKLLLAAGSLFRGALPTQSPVATYLVRNYPDPADVDALLRSRRPLIAPDSKRVSQDLRFVMDELLPPAVPGAAGPVMVLVEDDSAIDDRALENAYYVLACPSWRSPGEILIVASSRLADLQYFRDASASPELAREALRRPHVSRIVSLYLLLMWIDMLSVAPRLPRAYAVRPELEVLPLRLEQPPICSELVTGESMDAPAGLSVHETVDALMRHRNDSASVLIEPSFLANGKRVDIRLAIPHASVTASGQGADLGESLLAAVSAAFAELGATLGTDVKLMPVGESPIHEYWPVHALSSAGLFLAPTPRETAHAQN</sequence>
<name>A0A1Q8VKQ8_9ACTO</name>
<gene>
    <name evidence="1" type="ORF">BKH31_01870</name>
</gene>
<comment type="caution">
    <text evidence="1">The sequence shown here is derived from an EMBL/GenBank/DDBJ whole genome shotgun (WGS) entry which is preliminary data.</text>
</comment>
<dbReference type="EMBL" id="MSKK01000005">
    <property type="protein sequence ID" value="OLO48686.1"/>
    <property type="molecule type" value="Genomic_DNA"/>
</dbReference>
<proteinExistence type="predicted"/>
<dbReference type="RefSeq" id="WP_075410816.1">
    <property type="nucleotide sequence ID" value="NZ_MSKK01000005.1"/>
</dbReference>
<reference evidence="1 2" key="1">
    <citation type="submission" date="2016-12" db="EMBL/GenBank/DDBJ databases">
        <title>Genomic comparison of strains in the 'Actinomyces naeslundii' group.</title>
        <authorList>
            <person name="Mughal S.R."/>
            <person name="Do T."/>
            <person name="Gilbert S.C."/>
            <person name="Witherden E.A."/>
            <person name="Didelot X."/>
            <person name="Beighton D."/>
        </authorList>
    </citation>
    <scope>NUCLEOTIDE SEQUENCE [LARGE SCALE GENOMIC DNA]</scope>
    <source>
        <strain evidence="1 2">R21091</strain>
    </source>
</reference>
<evidence type="ECO:0000313" key="2">
    <source>
        <dbReference type="Proteomes" id="UP000186471"/>
    </source>
</evidence>